<dbReference type="AlphaFoldDB" id="A0A553QIR0"/>
<dbReference type="EMBL" id="SRMA01025930">
    <property type="protein sequence ID" value="TRY89807.1"/>
    <property type="molecule type" value="Genomic_DNA"/>
</dbReference>
<proteinExistence type="predicted"/>
<evidence type="ECO:0000313" key="2">
    <source>
        <dbReference type="Proteomes" id="UP000316079"/>
    </source>
</evidence>
<sequence>RKLRSIQQNVSKILLITSSGWQPSLVRYNHETCDSGGL</sequence>
<organism evidence="1 2">
    <name type="scientific">Danionella cerebrum</name>
    <dbReference type="NCBI Taxonomy" id="2873325"/>
    <lineage>
        <taxon>Eukaryota</taxon>
        <taxon>Metazoa</taxon>
        <taxon>Chordata</taxon>
        <taxon>Craniata</taxon>
        <taxon>Vertebrata</taxon>
        <taxon>Euteleostomi</taxon>
        <taxon>Actinopterygii</taxon>
        <taxon>Neopterygii</taxon>
        <taxon>Teleostei</taxon>
        <taxon>Ostariophysi</taxon>
        <taxon>Cypriniformes</taxon>
        <taxon>Danionidae</taxon>
        <taxon>Danioninae</taxon>
        <taxon>Danionella</taxon>
    </lineage>
</organism>
<comment type="caution">
    <text evidence="1">The sequence shown here is derived from an EMBL/GenBank/DDBJ whole genome shotgun (WGS) entry which is preliminary data.</text>
</comment>
<dbReference type="Proteomes" id="UP000316079">
    <property type="component" value="Unassembled WGS sequence"/>
</dbReference>
<evidence type="ECO:0000313" key="1">
    <source>
        <dbReference type="EMBL" id="TRY89807.1"/>
    </source>
</evidence>
<accession>A0A553QIR0</accession>
<gene>
    <name evidence="1" type="ORF">DNTS_018557</name>
</gene>
<reference evidence="1 2" key="1">
    <citation type="journal article" date="2019" name="Sci. Data">
        <title>Hybrid genome assembly and annotation of Danionella translucida.</title>
        <authorList>
            <person name="Kadobianskyi M."/>
            <person name="Schulze L."/>
            <person name="Schuelke M."/>
            <person name="Judkewitz B."/>
        </authorList>
    </citation>
    <scope>NUCLEOTIDE SEQUENCE [LARGE SCALE GENOMIC DNA]</scope>
    <source>
        <strain evidence="1 2">Bolton</strain>
    </source>
</reference>
<protein>
    <submittedName>
        <fullName evidence="1">Uncharacterized protein</fullName>
    </submittedName>
</protein>
<keyword evidence="2" id="KW-1185">Reference proteome</keyword>
<feature type="non-terminal residue" evidence="1">
    <location>
        <position position="1"/>
    </location>
</feature>
<name>A0A553QIR0_9TELE</name>